<feature type="region of interest" description="Disordered" evidence="1">
    <location>
        <begin position="53"/>
        <end position="88"/>
    </location>
</feature>
<reference evidence="3" key="1">
    <citation type="submission" date="2014-02" db="EMBL/GenBank/DDBJ databases">
        <title>Complete genome sequence and comparative genomic analysis of the nitrogen-fixing bacterium Leptospirillum ferriphilum YSK.</title>
        <authorList>
            <person name="Guo X."/>
            <person name="Yin H."/>
            <person name="Liang Y."/>
            <person name="Hu Q."/>
            <person name="Ma L."/>
            <person name="Xiao Y."/>
            <person name="Zhang X."/>
            <person name="Qiu G."/>
            <person name="Liu X."/>
        </authorList>
    </citation>
    <scope>NUCLEOTIDE SEQUENCE [LARGE SCALE GENOMIC DNA]</scope>
    <source>
        <strain evidence="3">YSK</strain>
    </source>
</reference>
<dbReference type="AlphaFoldDB" id="A0A059Y1Y0"/>
<accession>A0A059Y1Y0</accession>
<keyword evidence="3" id="KW-1185">Reference proteome</keyword>
<dbReference type="KEGG" id="lfp:Y981_03845"/>
<feature type="compositionally biased region" description="Basic and acidic residues" evidence="1">
    <location>
        <begin position="64"/>
        <end position="78"/>
    </location>
</feature>
<proteinExistence type="predicted"/>
<sequence>MVAIYLKSIHPAFLRYVLTYPEVKKKNPDDRKGSQLFLTSSLLSVFHSTFKASPENSLRGSFPEQEKRQSEETRKEKISIPPDNFSDRNFFNQEKQKEMVFWGV</sequence>
<dbReference type="Proteomes" id="UP000027059">
    <property type="component" value="Chromosome"/>
</dbReference>
<name>A0A059Y1Y0_9BACT</name>
<reference evidence="2 3" key="2">
    <citation type="journal article" date="2015" name="Biomed. Res. Int.">
        <title>Effects of Arsenite Resistance on the Growth and Functional Gene Expression of Leptospirillum ferriphilum and Acidithiobacillus thiooxidans in Pure Culture and Coculture.</title>
        <authorList>
            <person name="Jiang H."/>
            <person name="Liang Y."/>
            <person name="Yin H."/>
            <person name="Xiao Y."/>
            <person name="Guo X."/>
            <person name="Xu Y."/>
            <person name="Hu Q."/>
            <person name="Liu H."/>
            <person name="Liu X."/>
        </authorList>
    </citation>
    <scope>NUCLEOTIDE SEQUENCE [LARGE SCALE GENOMIC DNA]</scope>
    <source>
        <strain evidence="2 3">YSK</strain>
    </source>
</reference>
<dbReference type="HOGENOM" id="CLU_2246667_0_0_0"/>
<evidence type="ECO:0000313" key="3">
    <source>
        <dbReference type="Proteomes" id="UP000027059"/>
    </source>
</evidence>
<evidence type="ECO:0000313" key="2">
    <source>
        <dbReference type="EMBL" id="AIA31576.1"/>
    </source>
</evidence>
<protein>
    <submittedName>
        <fullName evidence="2">Uncharacterized protein</fullName>
    </submittedName>
</protein>
<organism evidence="2 3">
    <name type="scientific">Leptospirillum ferriphilum YSK</name>
    <dbReference type="NCBI Taxonomy" id="1441628"/>
    <lineage>
        <taxon>Bacteria</taxon>
        <taxon>Pseudomonadati</taxon>
        <taxon>Nitrospirota</taxon>
        <taxon>Nitrospiria</taxon>
        <taxon>Nitrospirales</taxon>
        <taxon>Nitrospiraceae</taxon>
        <taxon>Leptospirillum</taxon>
    </lineage>
</organism>
<dbReference type="EMBL" id="CP007243">
    <property type="protein sequence ID" value="AIA31576.1"/>
    <property type="molecule type" value="Genomic_DNA"/>
</dbReference>
<gene>
    <name evidence="2" type="ORF">Y981_03845</name>
</gene>
<evidence type="ECO:0000256" key="1">
    <source>
        <dbReference type="SAM" id="MobiDB-lite"/>
    </source>
</evidence>